<reference evidence="2 3" key="1">
    <citation type="submission" date="2018-09" db="EMBL/GenBank/DDBJ databases">
        <authorList>
            <person name="Zhu H."/>
        </authorList>
    </citation>
    <scope>NUCLEOTIDE SEQUENCE [LARGE SCALE GENOMIC DNA]</scope>
    <source>
        <strain evidence="2 3">K1S02-61</strain>
    </source>
</reference>
<dbReference type="Proteomes" id="UP000284006">
    <property type="component" value="Unassembled WGS sequence"/>
</dbReference>
<dbReference type="OrthoDB" id="9815506at2"/>
<comment type="caution">
    <text evidence="2">The sequence shown here is derived from an EMBL/GenBank/DDBJ whole genome shotgun (WGS) entry which is preliminary data.</text>
</comment>
<dbReference type="PANTHER" id="PTHR34069:SF2">
    <property type="entry name" value="BETA-KETOACYL-[ACYL-CARRIER-PROTEIN] SYNTHASE III"/>
    <property type="match status" value="1"/>
</dbReference>
<dbReference type="Gene3D" id="3.40.47.10">
    <property type="match status" value="2"/>
</dbReference>
<evidence type="ECO:0000259" key="1">
    <source>
        <dbReference type="Pfam" id="PF08545"/>
    </source>
</evidence>
<keyword evidence="3" id="KW-1185">Reference proteome</keyword>
<feature type="domain" description="Beta-ketoacyl-[acyl-carrier-protein] synthase III N-terminal" evidence="1">
    <location>
        <begin position="125"/>
        <end position="189"/>
    </location>
</feature>
<evidence type="ECO:0000313" key="2">
    <source>
        <dbReference type="EMBL" id="RJG27993.1"/>
    </source>
</evidence>
<dbReference type="GO" id="GO:0044550">
    <property type="term" value="P:secondary metabolite biosynthetic process"/>
    <property type="evidence" value="ECO:0007669"/>
    <property type="project" value="TreeGrafter"/>
</dbReference>
<protein>
    <recommendedName>
        <fullName evidence="1">Beta-ketoacyl-[acyl-carrier-protein] synthase III N-terminal domain-containing protein</fullName>
    </recommendedName>
</protein>
<organism evidence="2 3">
    <name type="scientific">Massilia cavernae</name>
    <dbReference type="NCBI Taxonomy" id="2320864"/>
    <lineage>
        <taxon>Bacteria</taxon>
        <taxon>Pseudomonadati</taxon>
        <taxon>Pseudomonadota</taxon>
        <taxon>Betaproteobacteria</taxon>
        <taxon>Burkholderiales</taxon>
        <taxon>Oxalobacteraceae</taxon>
        <taxon>Telluria group</taxon>
        <taxon>Massilia</taxon>
    </lineage>
</organism>
<dbReference type="EMBL" id="QYUP01000002">
    <property type="protein sequence ID" value="RJG27993.1"/>
    <property type="molecule type" value="Genomic_DNA"/>
</dbReference>
<gene>
    <name evidence="2" type="ORF">D3872_00065</name>
</gene>
<dbReference type="SUPFAM" id="SSF53901">
    <property type="entry name" value="Thiolase-like"/>
    <property type="match status" value="1"/>
</dbReference>
<dbReference type="InterPro" id="IPR013751">
    <property type="entry name" value="ACP_syn_III_N"/>
</dbReference>
<proteinExistence type="predicted"/>
<dbReference type="AlphaFoldDB" id="A0A418Y8N7"/>
<accession>A0A418Y8N7</accession>
<dbReference type="RefSeq" id="WP_119808882.1">
    <property type="nucleotide sequence ID" value="NZ_QYUP01000002.1"/>
</dbReference>
<dbReference type="GO" id="GO:0004315">
    <property type="term" value="F:3-oxoacyl-[acyl-carrier-protein] synthase activity"/>
    <property type="evidence" value="ECO:0007669"/>
    <property type="project" value="InterPro"/>
</dbReference>
<evidence type="ECO:0000313" key="3">
    <source>
        <dbReference type="Proteomes" id="UP000284006"/>
    </source>
</evidence>
<dbReference type="InterPro" id="IPR016039">
    <property type="entry name" value="Thiolase-like"/>
</dbReference>
<name>A0A418Y8N7_9BURK</name>
<dbReference type="GO" id="GO:0006633">
    <property type="term" value="P:fatty acid biosynthetic process"/>
    <property type="evidence" value="ECO:0007669"/>
    <property type="project" value="InterPro"/>
</dbReference>
<dbReference type="Pfam" id="PF08545">
    <property type="entry name" value="ACP_syn_III"/>
    <property type="match status" value="1"/>
</dbReference>
<sequence length="312" mass="34096">MNNFQERTVPHAVITAMAYTLGETECAYSDVVNLDDFLKANNFPNLPSLFGWGKYRKTAGDIFDLAIDTARKSLASSGVAPAEVDLVYVCSTCVPGDEVAHIKYNVRLLAALGLCNAYPIGITLNNCTSFLSAIAMAASMVQGGRYRNILIVTADKVYDETIRFQNFALLSDAAASCIVTARDTPGFALVNERFLPSADPVEHNRGKDDSPLYSRVCKELLDGARLTARDVKKVFTSNIFRPITQLKETKLGFSKDQLHMENVSRYGHCFSADTVISLVDYSATNGFASGEHIVMSADAPNLRASLLLRRLA</sequence>
<dbReference type="PANTHER" id="PTHR34069">
    <property type="entry name" value="3-OXOACYL-[ACYL-CARRIER-PROTEIN] SYNTHASE 3"/>
    <property type="match status" value="1"/>
</dbReference>